<evidence type="ECO:0000256" key="3">
    <source>
        <dbReference type="ARBA" id="ARBA00022989"/>
    </source>
</evidence>
<keyword evidence="3" id="KW-1133">Transmembrane helix</keyword>
<evidence type="ECO:0000256" key="2">
    <source>
        <dbReference type="ARBA" id="ARBA00022692"/>
    </source>
</evidence>
<evidence type="ECO:0000313" key="6">
    <source>
        <dbReference type="Proteomes" id="UP001279734"/>
    </source>
</evidence>
<keyword evidence="4" id="KW-0472">Membrane</keyword>
<sequence length="223" mass="24716">MRPIGVKKHLVPFLPPHHVLLSLTFTWKVLAPYSGPLAVLGTVLYVLSFSLGAGPVPALLLLEIFASGIRAKAVAEFHPAPLLFNLEDKAFDSLIPARELTTRSIGWTRKLSRLTTLPGPKLAVSILFEGVPKPQYCFLRIPRPYYPNASFKNQWAIIGHDLLSIQKLEHPNVLNLTHRLEHTCIRQPVVASTIAPTVLKARINYGDYIHHDCGGSCGMQGYE</sequence>
<dbReference type="Pfam" id="PF00083">
    <property type="entry name" value="Sugar_tr"/>
    <property type="match status" value="1"/>
</dbReference>
<gene>
    <name evidence="5" type="ORF">Nepgr_029864</name>
</gene>
<dbReference type="Proteomes" id="UP001279734">
    <property type="component" value="Unassembled WGS sequence"/>
</dbReference>
<dbReference type="PANTHER" id="PTHR48022:SF2">
    <property type="entry name" value="PLASTIDIC GLUCOSE TRANSPORTER 4"/>
    <property type="match status" value="1"/>
</dbReference>
<keyword evidence="6" id="KW-1185">Reference proteome</keyword>
<comment type="caution">
    <text evidence="5">The sequence shown here is derived from an EMBL/GenBank/DDBJ whole genome shotgun (WGS) entry which is preliminary data.</text>
</comment>
<keyword evidence="2" id="KW-0812">Transmembrane</keyword>
<accession>A0AAD3Y5Z4</accession>
<evidence type="ECO:0000256" key="1">
    <source>
        <dbReference type="ARBA" id="ARBA00004141"/>
    </source>
</evidence>
<dbReference type="InterPro" id="IPR036259">
    <property type="entry name" value="MFS_trans_sf"/>
</dbReference>
<organism evidence="5 6">
    <name type="scientific">Nepenthes gracilis</name>
    <name type="common">Slender pitcher plant</name>
    <dbReference type="NCBI Taxonomy" id="150966"/>
    <lineage>
        <taxon>Eukaryota</taxon>
        <taxon>Viridiplantae</taxon>
        <taxon>Streptophyta</taxon>
        <taxon>Embryophyta</taxon>
        <taxon>Tracheophyta</taxon>
        <taxon>Spermatophyta</taxon>
        <taxon>Magnoliopsida</taxon>
        <taxon>eudicotyledons</taxon>
        <taxon>Gunneridae</taxon>
        <taxon>Pentapetalae</taxon>
        <taxon>Caryophyllales</taxon>
        <taxon>Nepenthaceae</taxon>
        <taxon>Nepenthes</taxon>
    </lineage>
</organism>
<name>A0AAD3Y5Z4_NEPGR</name>
<dbReference type="AlphaFoldDB" id="A0AAD3Y5Z4"/>
<reference evidence="5" key="1">
    <citation type="submission" date="2023-05" db="EMBL/GenBank/DDBJ databases">
        <title>Nepenthes gracilis genome sequencing.</title>
        <authorList>
            <person name="Fukushima K."/>
        </authorList>
    </citation>
    <scope>NUCLEOTIDE SEQUENCE</scope>
    <source>
        <strain evidence="5">SING2019-196</strain>
    </source>
</reference>
<dbReference type="InterPro" id="IPR005828">
    <property type="entry name" value="MFS_sugar_transport-like"/>
</dbReference>
<dbReference type="PANTHER" id="PTHR48022">
    <property type="entry name" value="PLASTIDIC GLUCOSE TRANSPORTER 4"/>
    <property type="match status" value="1"/>
</dbReference>
<evidence type="ECO:0000256" key="4">
    <source>
        <dbReference type="ARBA" id="ARBA00023136"/>
    </source>
</evidence>
<proteinExistence type="predicted"/>
<dbReference type="Gene3D" id="1.20.1250.20">
    <property type="entry name" value="MFS general substrate transporter like domains"/>
    <property type="match status" value="1"/>
</dbReference>
<protein>
    <submittedName>
        <fullName evidence="5">Uncharacterized protein</fullName>
    </submittedName>
</protein>
<dbReference type="GO" id="GO:0016020">
    <property type="term" value="C:membrane"/>
    <property type="evidence" value="ECO:0007669"/>
    <property type="project" value="UniProtKB-SubCell"/>
</dbReference>
<comment type="subcellular location">
    <subcellularLocation>
        <location evidence="1">Membrane</location>
        <topology evidence="1">Multi-pass membrane protein</topology>
    </subcellularLocation>
</comment>
<dbReference type="InterPro" id="IPR050360">
    <property type="entry name" value="MFS_Sugar_Transporters"/>
</dbReference>
<dbReference type="GO" id="GO:0005351">
    <property type="term" value="F:carbohydrate:proton symporter activity"/>
    <property type="evidence" value="ECO:0007669"/>
    <property type="project" value="TreeGrafter"/>
</dbReference>
<dbReference type="EMBL" id="BSYO01000033">
    <property type="protein sequence ID" value="GMH28021.1"/>
    <property type="molecule type" value="Genomic_DNA"/>
</dbReference>
<evidence type="ECO:0000313" key="5">
    <source>
        <dbReference type="EMBL" id="GMH28021.1"/>
    </source>
</evidence>